<name>A0A179EX33_METCM</name>
<evidence type="ECO:0000313" key="1">
    <source>
        <dbReference type="EMBL" id="OAQ57744.1"/>
    </source>
</evidence>
<comment type="caution">
    <text evidence="1">The sequence shown here is derived from an EMBL/GenBank/DDBJ whole genome shotgun (WGS) entry which is preliminary data.</text>
</comment>
<accession>A0A179EX33</accession>
<evidence type="ECO:0000313" key="2">
    <source>
        <dbReference type="Proteomes" id="UP000078397"/>
    </source>
</evidence>
<sequence length="115" mass="13267">MADFSLLIARAEKRLAENVREKDMIIFGICELDRGMGETTRHLAEMEIKRATAQFARPRTTELDADLKSLNYYVSALTESLKALQRFRLAYVLKVKELDERLQGDRSVVQFCSDH</sequence>
<dbReference type="Proteomes" id="UP000078397">
    <property type="component" value="Unassembled WGS sequence"/>
</dbReference>
<dbReference type="OrthoDB" id="4947597at2759"/>
<organism evidence="1 2">
    <name type="scientific">Pochonia chlamydosporia 170</name>
    <dbReference type="NCBI Taxonomy" id="1380566"/>
    <lineage>
        <taxon>Eukaryota</taxon>
        <taxon>Fungi</taxon>
        <taxon>Dikarya</taxon>
        <taxon>Ascomycota</taxon>
        <taxon>Pezizomycotina</taxon>
        <taxon>Sordariomycetes</taxon>
        <taxon>Hypocreomycetidae</taxon>
        <taxon>Hypocreales</taxon>
        <taxon>Clavicipitaceae</taxon>
        <taxon>Pochonia</taxon>
    </lineage>
</organism>
<protein>
    <submittedName>
        <fullName evidence="1">Uncharacterized protein</fullName>
    </submittedName>
</protein>
<keyword evidence="2" id="KW-1185">Reference proteome</keyword>
<proteinExistence type="predicted"/>
<dbReference type="KEGG" id="pchm:VFPPC_12009"/>
<dbReference type="AlphaFoldDB" id="A0A179EX33"/>
<dbReference type="GeneID" id="28854017"/>
<dbReference type="EMBL" id="LSBJ02000015">
    <property type="protein sequence ID" value="OAQ57744.1"/>
    <property type="molecule type" value="Genomic_DNA"/>
</dbReference>
<reference evidence="1 2" key="1">
    <citation type="journal article" date="2016" name="PLoS Pathog.">
        <title>Biosynthesis of antibiotic leucinostatins in bio-control fungus Purpureocillium lilacinum and their inhibition on phytophthora revealed by genome mining.</title>
        <authorList>
            <person name="Wang G."/>
            <person name="Liu Z."/>
            <person name="Lin R."/>
            <person name="Li E."/>
            <person name="Mao Z."/>
            <person name="Ling J."/>
            <person name="Yang Y."/>
            <person name="Yin W.B."/>
            <person name="Xie B."/>
        </authorList>
    </citation>
    <scope>NUCLEOTIDE SEQUENCE [LARGE SCALE GENOMIC DNA]</scope>
    <source>
        <strain evidence="1">170</strain>
    </source>
</reference>
<dbReference type="RefSeq" id="XP_018136028.1">
    <property type="nucleotide sequence ID" value="XM_018290023.1"/>
</dbReference>
<gene>
    <name evidence="1" type="ORF">VFPPC_12009</name>
</gene>